<evidence type="ECO:0000313" key="4">
    <source>
        <dbReference type="Proteomes" id="UP000461585"/>
    </source>
</evidence>
<accession>A0A7X5HTB8</accession>
<name>A0A7X5HTB8_9FIRM</name>
<dbReference type="PANTHER" id="PTHR33969">
    <property type="entry name" value="SEGREGATION AND CONDENSATION PROTEIN A"/>
    <property type="match status" value="1"/>
</dbReference>
<dbReference type="InterPro" id="IPR023093">
    <property type="entry name" value="ScpA-like_C"/>
</dbReference>
<protein>
    <recommendedName>
        <fullName evidence="2">Segregation and condensation protein A</fullName>
    </recommendedName>
</protein>
<organism evidence="3 4">
    <name type="scientific">Anaerotalea alkaliphila</name>
    <dbReference type="NCBI Taxonomy" id="2662126"/>
    <lineage>
        <taxon>Bacteria</taxon>
        <taxon>Bacillati</taxon>
        <taxon>Bacillota</taxon>
        <taxon>Clostridia</taxon>
        <taxon>Eubacteriales</taxon>
        <taxon>Anaerotalea</taxon>
    </lineage>
</organism>
<dbReference type="Proteomes" id="UP000461585">
    <property type="component" value="Unassembled WGS sequence"/>
</dbReference>
<comment type="caution">
    <text evidence="3">The sequence shown here is derived from an EMBL/GenBank/DDBJ whole genome shotgun (WGS) entry which is preliminary data.</text>
</comment>
<reference evidence="3 4" key="1">
    <citation type="submission" date="2020-01" db="EMBL/GenBank/DDBJ databases">
        <title>Anaeroalcalibacter tamaniensis gen. nov., sp. nov., moderately halophilic strictly anaerobic fermenter bacterium from mud volcano of Taman peninsula.</title>
        <authorList>
            <person name="Frolova A."/>
            <person name="Merkel A.Y."/>
            <person name="Slobodkin A.I."/>
        </authorList>
    </citation>
    <scope>NUCLEOTIDE SEQUENCE [LARGE SCALE GENOMIC DNA]</scope>
    <source>
        <strain evidence="3 4">F-3ap</strain>
    </source>
</reference>
<dbReference type="Gene3D" id="6.10.250.2410">
    <property type="match status" value="1"/>
</dbReference>
<dbReference type="RefSeq" id="WP_162369014.1">
    <property type="nucleotide sequence ID" value="NZ_JAAEEH010000001.1"/>
</dbReference>
<gene>
    <name evidence="3" type="ORF">GXN74_00840</name>
</gene>
<dbReference type="PANTHER" id="PTHR33969:SF2">
    <property type="entry name" value="SEGREGATION AND CONDENSATION PROTEIN A"/>
    <property type="match status" value="1"/>
</dbReference>
<keyword evidence="1" id="KW-0159">Chromosome partition</keyword>
<dbReference type="GO" id="GO:0007059">
    <property type="term" value="P:chromosome segregation"/>
    <property type="evidence" value="ECO:0007669"/>
    <property type="project" value="UniProtKB-KW"/>
</dbReference>
<evidence type="ECO:0000256" key="2">
    <source>
        <dbReference type="ARBA" id="ARBA00044777"/>
    </source>
</evidence>
<proteinExistence type="predicted"/>
<dbReference type="AlphaFoldDB" id="A0A7X5HTB8"/>
<dbReference type="Pfam" id="PF02616">
    <property type="entry name" value="SMC_ScpA"/>
    <property type="match status" value="1"/>
</dbReference>
<sequence length="250" mass="28215">MELSYKLEIFEGPLDLLLHLVEKNKVDISEIPIALVAGQYLEHVREMGDCPMEVMSGFLEMAATLIYIKTKMLLPRHREQEGEAGLSAEEEKDALVARLLEYKKFKTLAKELADMQEAGGRHFYKSPSLPAGLLDDIPRPDPQELLAGLAFADLYKVFCSLLRQSDDRVDPVRSGFGKIRKESHTVHEKMEELLAGGKRGVKRSFREILAAEPERMGMIVLFLAVLELVKGGRIQARQSDAFDDILIEYL</sequence>
<evidence type="ECO:0000256" key="1">
    <source>
        <dbReference type="ARBA" id="ARBA00022829"/>
    </source>
</evidence>
<evidence type="ECO:0000313" key="3">
    <source>
        <dbReference type="EMBL" id="NDL66292.1"/>
    </source>
</evidence>
<dbReference type="EMBL" id="JAAEEH010000001">
    <property type="protein sequence ID" value="NDL66292.1"/>
    <property type="molecule type" value="Genomic_DNA"/>
</dbReference>
<dbReference type="InterPro" id="IPR003768">
    <property type="entry name" value="ScpA"/>
</dbReference>
<dbReference type="Gene3D" id="1.10.10.580">
    <property type="entry name" value="Structural maintenance of chromosome 1. Chain E"/>
    <property type="match status" value="1"/>
</dbReference>
<keyword evidence="4" id="KW-1185">Reference proteome</keyword>